<dbReference type="InterPro" id="IPR036047">
    <property type="entry name" value="F-box-like_dom_sf"/>
</dbReference>
<protein>
    <recommendedName>
        <fullName evidence="1">F-box domain-containing protein</fullName>
    </recommendedName>
</protein>
<name>A0ABD1JES4_9TELE</name>
<dbReference type="InterPro" id="IPR001810">
    <property type="entry name" value="F-box_dom"/>
</dbReference>
<keyword evidence="3" id="KW-1185">Reference proteome</keyword>
<dbReference type="AlphaFoldDB" id="A0ABD1JES4"/>
<dbReference type="CDD" id="cd22093">
    <property type="entry name" value="F-box_FBXO15"/>
    <property type="match status" value="1"/>
</dbReference>
<dbReference type="Pfam" id="PF12937">
    <property type="entry name" value="F-box-like"/>
    <property type="match status" value="1"/>
</dbReference>
<organism evidence="2 3">
    <name type="scientific">Coilia grayii</name>
    <name type="common">Gray's grenadier anchovy</name>
    <dbReference type="NCBI Taxonomy" id="363190"/>
    <lineage>
        <taxon>Eukaryota</taxon>
        <taxon>Metazoa</taxon>
        <taxon>Chordata</taxon>
        <taxon>Craniata</taxon>
        <taxon>Vertebrata</taxon>
        <taxon>Euteleostomi</taxon>
        <taxon>Actinopterygii</taxon>
        <taxon>Neopterygii</taxon>
        <taxon>Teleostei</taxon>
        <taxon>Clupei</taxon>
        <taxon>Clupeiformes</taxon>
        <taxon>Clupeoidei</taxon>
        <taxon>Engraulidae</taxon>
        <taxon>Coilinae</taxon>
        <taxon>Coilia</taxon>
    </lineage>
</organism>
<dbReference type="EMBL" id="JBHFQA010000016">
    <property type="protein sequence ID" value="KAL2085231.1"/>
    <property type="molecule type" value="Genomic_DNA"/>
</dbReference>
<gene>
    <name evidence="2" type="ORF">ACEWY4_018551</name>
</gene>
<evidence type="ECO:0000313" key="2">
    <source>
        <dbReference type="EMBL" id="KAL2085231.1"/>
    </source>
</evidence>
<dbReference type="Proteomes" id="UP001591681">
    <property type="component" value="Unassembled WGS sequence"/>
</dbReference>
<accession>A0ABD1JES4</accession>
<comment type="caution">
    <text evidence="2">The sequence shown here is derived from an EMBL/GenBank/DDBJ whole genome shotgun (WGS) entry which is preliminary data.</text>
</comment>
<proteinExistence type="predicted"/>
<sequence>MMFLNFRRKDLWMNKILCSRSASRPSSTVNYFGRLPPEVLMKILSFLDASSLYSIGYVNKQLHELANSNALWYRLYVRDCVERKLRAKLMDEMAGVHMSSAAIQEKPRGHWKRLLFRKMAGFNKDKWLHQLKVINPYTGLPRQTEHVLRSAGVTWEMTVMDSCGRQYSFRPSRVFFSESSLSLTWQNLAQVSSWYSQSLQVHSVVPMPFDRAVASCSPAWRSLITEVDMNKESWHYFGASRLIRMKQSHQFHGITIGVWRGLKAKECSIVFVKMTLHFHKLVERSLFGSVTCPYAVPEHQPVFDDIDPEYGLHGYKVHVELHDMVKPIMSGRFTGLFCRRDNIRDGCITLKAISRNRKSEHTAFRDELGLKWCSEGMEGTVEVMVCGRECGGGNNQGRH</sequence>
<reference evidence="2 3" key="1">
    <citation type="submission" date="2024-09" db="EMBL/GenBank/DDBJ databases">
        <title>A chromosome-level genome assembly of Gray's grenadier anchovy, Coilia grayii.</title>
        <authorList>
            <person name="Fu Z."/>
        </authorList>
    </citation>
    <scope>NUCLEOTIDE SEQUENCE [LARGE SCALE GENOMIC DNA]</scope>
    <source>
        <strain evidence="2">G4</strain>
        <tissue evidence="2">Muscle</tissue>
    </source>
</reference>
<feature type="domain" description="F-box" evidence="1">
    <location>
        <begin position="29"/>
        <end position="75"/>
    </location>
</feature>
<evidence type="ECO:0000259" key="1">
    <source>
        <dbReference type="PROSITE" id="PS50181"/>
    </source>
</evidence>
<dbReference type="PANTHER" id="PTHR46731:SF1">
    <property type="entry name" value="F-BOX ONLY PROTEIN 15"/>
    <property type="match status" value="1"/>
</dbReference>
<evidence type="ECO:0000313" key="3">
    <source>
        <dbReference type="Proteomes" id="UP001591681"/>
    </source>
</evidence>
<dbReference type="SUPFAM" id="SSF81383">
    <property type="entry name" value="F-box domain"/>
    <property type="match status" value="1"/>
</dbReference>
<dbReference type="PANTHER" id="PTHR46731">
    <property type="entry name" value="F-BOX ONLY PROTEIN 15"/>
    <property type="match status" value="1"/>
</dbReference>
<dbReference type="PROSITE" id="PS50181">
    <property type="entry name" value="FBOX"/>
    <property type="match status" value="1"/>
</dbReference>
<dbReference type="Gene3D" id="1.20.1280.50">
    <property type="match status" value="1"/>
</dbReference>
<dbReference type="SMART" id="SM00256">
    <property type="entry name" value="FBOX"/>
    <property type="match status" value="1"/>
</dbReference>